<dbReference type="GO" id="GO:0005737">
    <property type="term" value="C:cytoplasm"/>
    <property type="evidence" value="ECO:0007669"/>
    <property type="project" value="UniProtKB-SubCell"/>
</dbReference>
<dbReference type="InterPro" id="IPR027417">
    <property type="entry name" value="P-loop_NTPase"/>
</dbReference>
<feature type="region of interest" description="Disordered" evidence="9">
    <location>
        <begin position="106"/>
        <end position="209"/>
    </location>
</feature>
<evidence type="ECO:0000256" key="8">
    <source>
        <dbReference type="HAMAP-Rule" id="MF_03023"/>
    </source>
</evidence>
<dbReference type="Pfam" id="PF00004">
    <property type="entry name" value="AAA"/>
    <property type="match status" value="1"/>
</dbReference>
<evidence type="ECO:0000313" key="11">
    <source>
        <dbReference type="Proteomes" id="UP000046395"/>
    </source>
</evidence>
<dbReference type="InterPro" id="IPR041569">
    <property type="entry name" value="AAA_lid_3"/>
</dbReference>
<dbReference type="PANTHER" id="PTHR23074:SF19">
    <property type="entry name" value="KATANIN P60 ATPASE-CONTAINING SUBUNIT A1"/>
    <property type="match status" value="1"/>
</dbReference>
<evidence type="ECO:0000256" key="5">
    <source>
        <dbReference type="ARBA" id="ARBA00022840"/>
    </source>
</evidence>
<comment type="function">
    <text evidence="8">Catalytic subunit of a complex which severs microtubules in an ATP-dependent manner. Microtubule severing may promote rapid reorganization of cellular microtubule arrays and the release of microtubules from the centrosome following nucleation.</text>
</comment>
<evidence type="ECO:0000256" key="7">
    <source>
        <dbReference type="ARBA" id="ARBA00023235"/>
    </source>
</evidence>
<dbReference type="GO" id="GO:0005813">
    <property type="term" value="C:centrosome"/>
    <property type="evidence" value="ECO:0007669"/>
    <property type="project" value="UniProtKB-SubCell"/>
</dbReference>
<keyword evidence="8" id="KW-0132">Cell division</keyword>
<dbReference type="GO" id="GO:0005524">
    <property type="term" value="F:ATP binding"/>
    <property type="evidence" value="ECO:0007669"/>
    <property type="project" value="UniProtKB-KW"/>
</dbReference>
<dbReference type="FunFam" id="3.40.50.300:FF:000159">
    <property type="entry name" value="Katanin p60 ATPase-containing subunit A1"/>
    <property type="match status" value="1"/>
</dbReference>
<comment type="subunit">
    <text evidence="8">Can homooligomerize into hexameric rings, which may be promoted by interaction with microtubules. Interacts with KATNB1, which may serve as a targeting subunit.</text>
</comment>
<dbReference type="Pfam" id="PF21126">
    <property type="entry name" value="KATNA1_MIT"/>
    <property type="match status" value="1"/>
</dbReference>
<dbReference type="Pfam" id="PF17862">
    <property type="entry name" value="AAA_lid_3"/>
    <property type="match status" value="1"/>
</dbReference>
<dbReference type="InterPro" id="IPR050304">
    <property type="entry name" value="MT-severing_AAA_ATPase"/>
</dbReference>
<evidence type="ECO:0000256" key="9">
    <source>
        <dbReference type="SAM" id="MobiDB-lite"/>
    </source>
</evidence>
<dbReference type="PANTHER" id="PTHR23074">
    <property type="entry name" value="AAA DOMAIN-CONTAINING"/>
    <property type="match status" value="1"/>
</dbReference>
<evidence type="ECO:0000256" key="3">
    <source>
        <dbReference type="ARBA" id="ARBA00022701"/>
    </source>
</evidence>
<dbReference type="HAMAP" id="MF_03023">
    <property type="entry name" value="Katanin_p60_A1"/>
    <property type="match status" value="1"/>
</dbReference>
<dbReference type="SUPFAM" id="SSF52540">
    <property type="entry name" value="P-loop containing nucleoside triphosphate hydrolases"/>
    <property type="match status" value="1"/>
</dbReference>
<name>A0A5S6QBX0_TRIMR</name>
<comment type="catalytic activity">
    <reaction evidence="8">
        <text>n ATP + n H2O + a microtubule = n ADP + n phosphate + (n+1) alpha/beta tubulin heterodimers.</text>
        <dbReference type="EC" id="5.6.1.1"/>
    </reaction>
</comment>
<dbReference type="Pfam" id="PF09336">
    <property type="entry name" value="Vps4_C"/>
    <property type="match status" value="1"/>
</dbReference>
<dbReference type="InterPro" id="IPR048611">
    <property type="entry name" value="KATNA1_MIT"/>
</dbReference>
<keyword evidence="2 8" id="KW-0963">Cytoplasm</keyword>
<dbReference type="Gene3D" id="1.20.58.80">
    <property type="entry name" value="Phosphotransferase system, lactose/cellobiose-type IIA subunit"/>
    <property type="match status" value="1"/>
</dbReference>
<dbReference type="Gene3D" id="1.10.8.60">
    <property type="match status" value="1"/>
</dbReference>
<dbReference type="InterPro" id="IPR003960">
    <property type="entry name" value="ATPase_AAA_CS"/>
</dbReference>
<dbReference type="GO" id="GO:0000922">
    <property type="term" value="C:spindle pole"/>
    <property type="evidence" value="ECO:0007669"/>
    <property type="project" value="UniProtKB-SubCell"/>
</dbReference>
<evidence type="ECO:0000259" key="10">
    <source>
        <dbReference type="SMART" id="SM00382"/>
    </source>
</evidence>
<evidence type="ECO:0000256" key="6">
    <source>
        <dbReference type="ARBA" id="ARBA00023212"/>
    </source>
</evidence>
<feature type="compositionally biased region" description="Basic and acidic residues" evidence="9">
    <location>
        <begin position="142"/>
        <end position="151"/>
    </location>
</feature>
<dbReference type="Proteomes" id="UP000046395">
    <property type="component" value="Unassembled WGS sequence"/>
</dbReference>
<comment type="similarity">
    <text evidence="8">Belongs to the AAA ATPase family. Katanin p60 subunit A1 subfamily.</text>
</comment>
<feature type="compositionally biased region" description="Polar residues" evidence="9">
    <location>
        <begin position="153"/>
        <end position="169"/>
    </location>
</feature>
<keyword evidence="11" id="KW-1185">Reference proteome</keyword>
<dbReference type="GO" id="GO:0016887">
    <property type="term" value="F:ATP hydrolysis activity"/>
    <property type="evidence" value="ECO:0007669"/>
    <property type="project" value="InterPro"/>
</dbReference>
<reference evidence="11" key="2">
    <citation type="submission" date="2014-03" db="EMBL/GenBank/DDBJ databases">
        <title>The whipworm genome and dual-species transcriptomics of an intimate host-pathogen interaction.</title>
        <authorList>
            <person name="Foth B.J."/>
            <person name="Tsai I.J."/>
            <person name="Reid A.J."/>
            <person name="Bancroft A.J."/>
            <person name="Nichol S."/>
            <person name="Tracey A."/>
            <person name="Holroyd N."/>
            <person name="Cotton J.A."/>
            <person name="Stanley E.J."/>
            <person name="Zarowiecki M."/>
            <person name="Liu J.Z."/>
            <person name="Huckvale T."/>
            <person name="Cooper P.J."/>
            <person name="Grencis R.K."/>
            <person name="Berriman M."/>
        </authorList>
    </citation>
    <scope>NUCLEOTIDE SEQUENCE [LARGE SCALE GENOMIC DNA]</scope>
    <source>
        <strain evidence="11">Edinburgh</strain>
    </source>
</reference>
<reference evidence="11" key="1">
    <citation type="submission" date="2013-11" db="EMBL/GenBank/DDBJ databases">
        <authorList>
            <person name="Aslett M."/>
        </authorList>
    </citation>
    <scope>NUCLEOTIDE SEQUENCE [LARGE SCALE GENOMIC DNA]</scope>
    <source>
        <strain evidence="11">Edinburgh</strain>
    </source>
</reference>
<evidence type="ECO:0000256" key="2">
    <source>
        <dbReference type="ARBA" id="ARBA00022490"/>
    </source>
</evidence>
<protein>
    <recommendedName>
        <fullName evidence="8">Katanin p60 ATPase-containing subunit A1</fullName>
        <shortName evidence="8">Katanin p60 subunit A1</shortName>
        <ecNumber evidence="8">5.6.1.1</ecNumber>
    </recommendedName>
    <alternativeName>
        <fullName evidence="8">p60 katanin</fullName>
    </alternativeName>
</protein>
<dbReference type="AlphaFoldDB" id="A0A5S6QBX0"/>
<reference evidence="12" key="3">
    <citation type="submission" date="2019-12" db="UniProtKB">
        <authorList>
            <consortium name="WormBaseParasite"/>
        </authorList>
    </citation>
    <scope>IDENTIFICATION</scope>
</reference>
<sequence length="516" mass="57102">MLIGKWKAPQSGSCKSMTLDFLVVKEAVQTARENALLGLYPEALSCYNSAMDSIRAHMNAGLSVESRNSWSSALQTLGNEVERVNSIVRLLNDITDSGLGTDASVGGLVFQSPTESDFPSPTTVDHRSFAPPASHNAQGKRARGEQRDRSKSVGGTRSTENLLRVSSQHPGPDRARRAVRKSCGAPARPTAKPQEPNPSSEEPVEERADWSAGYDRELIETLERDILVRNPNVRWSDIAGLKDAKDLLKEAVVLPHLLPGYFKGIRRPWRGVCMVGPPGTGKTLLAKAVATECKTTFFNITSSTLTSKYRGDSEKLVRLLFAMAREFAPSIIFIDEIDSICSRRGTESEHEASRRVKSELLIQMDGIAGSAADPTKGVLVLAATNFPWDLDEALRRRLEKRVLIDLPDSDCRRRMLEINLQDLKLSTDLDLDEIAQLLHGYSGADVANVCRDASMMSMRRRIAEIGTDEIKAVPVEEYDLPITRRDFLEAIEKSGKSVSESDLERYHRWMSEYGAS</sequence>
<dbReference type="FunFam" id="1.10.8.60:FF:000025">
    <property type="entry name" value="Katanin p60 ATPase-containing subunit A1"/>
    <property type="match status" value="1"/>
</dbReference>
<evidence type="ECO:0000256" key="1">
    <source>
        <dbReference type="ARBA" id="ARBA00004245"/>
    </source>
</evidence>
<evidence type="ECO:0000313" key="12">
    <source>
        <dbReference type="WBParaSite" id="TMUE_1000004699.1"/>
    </source>
</evidence>
<keyword evidence="5 8" id="KW-0067">ATP-binding</keyword>
<keyword evidence="3 8" id="KW-0493">Microtubule</keyword>
<keyword evidence="4 8" id="KW-0547">Nucleotide-binding</keyword>
<keyword evidence="6 8" id="KW-0206">Cytoskeleton</keyword>
<dbReference type="CDD" id="cd21748">
    <property type="entry name" value="Kp60-NTD"/>
    <property type="match status" value="1"/>
</dbReference>
<feature type="domain" description="AAA+ ATPase" evidence="10">
    <location>
        <begin position="268"/>
        <end position="408"/>
    </location>
</feature>
<dbReference type="WBParaSite" id="TMUE_1000004699.1">
    <property type="protein sequence ID" value="TMUE_1000004699.1"/>
    <property type="gene ID" value="WBGene00294517"/>
</dbReference>
<dbReference type="InterPro" id="IPR028596">
    <property type="entry name" value="KATNA1"/>
</dbReference>
<keyword evidence="7 8" id="KW-0413">Isomerase</keyword>
<dbReference type="GO" id="GO:0008568">
    <property type="term" value="F:microtubule severing ATPase activity"/>
    <property type="evidence" value="ECO:0007669"/>
    <property type="project" value="UniProtKB-EC"/>
</dbReference>
<feature type="compositionally biased region" description="Polar residues" evidence="9">
    <location>
        <begin position="111"/>
        <end position="123"/>
    </location>
</feature>
<dbReference type="GO" id="GO:0005874">
    <property type="term" value="C:microtubule"/>
    <property type="evidence" value="ECO:0007669"/>
    <property type="project" value="UniProtKB-KW"/>
</dbReference>
<dbReference type="STRING" id="70415.A0A5S6QBX0"/>
<dbReference type="PROSITE" id="PS00674">
    <property type="entry name" value="AAA"/>
    <property type="match status" value="1"/>
</dbReference>
<dbReference type="GO" id="GO:0008017">
    <property type="term" value="F:microtubule binding"/>
    <property type="evidence" value="ECO:0007669"/>
    <property type="project" value="UniProtKB-UniRule"/>
</dbReference>
<dbReference type="InterPro" id="IPR003959">
    <property type="entry name" value="ATPase_AAA_core"/>
</dbReference>
<organism evidence="11 12">
    <name type="scientific">Trichuris muris</name>
    <name type="common">Mouse whipworm</name>
    <dbReference type="NCBI Taxonomy" id="70415"/>
    <lineage>
        <taxon>Eukaryota</taxon>
        <taxon>Metazoa</taxon>
        <taxon>Ecdysozoa</taxon>
        <taxon>Nematoda</taxon>
        <taxon>Enoplea</taxon>
        <taxon>Dorylaimia</taxon>
        <taxon>Trichinellida</taxon>
        <taxon>Trichuridae</taxon>
        <taxon>Trichuris</taxon>
    </lineage>
</organism>
<dbReference type="GO" id="GO:0051301">
    <property type="term" value="P:cell division"/>
    <property type="evidence" value="ECO:0007669"/>
    <property type="project" value="UniProtKB-KW"/>
</dbReference>
<gene>
    <name evidence="8" type="primary">KATNA1</name>
</gene>
<dbReference type="WBParaSite" id="TMUE_1000004699.2">
    <property type="protein sequence ID" value="TMUE_1000004699.2"/>
    <property type="gene ID" value="WBGene00294517"/>
</dbReference>
<accession>A0A5S6QBX0</accession>
<dbReference type="InterPro" id="IPR015415">
    <property type="entry name" value="Spast_Vps4_C"/>
</dbReference>
<dbReference type="EC" id="5.6.1.1" evidence="8"/>
<keyword evidence="8" id="KW-0131">Cell cycle</keyword>
<dbReference type="InterPro" id="IPR003593">
    <property type="entry name" value="AAA+_ATPase"/>
</dbReference>
<feature type="binding site" evidence="8">
    <location>
        <begin position="276"/>
        <end position="283"/>
    </location>
    <ligand>
        <name>ATP</name>
        <dbReference type="ChEBI" id="CHEBI:30616"/>
    </ligand>
</feature>
<comment type="subcellular location">
    <subcellularLocation>
        <location evidence="1">Cytoplasm</location>
        <location evidence="1">Cytoskeleton</location>
    </subcellularLocation>
    <subcellularLocation>
        <location evidence="8">Cytoplasm</location>
    </subcellularLocation>
    <subcellularLocation>
        <location evidence="8">Cytoplasm</location>
        <location evidence="8">Cytoskeleton</location>
        <location evidence="8">Microtubule organizing center</location>
        <location evidence="8">Centrosome</location>
    </subcellularLocation>
    <subcellularLocation>
        <location evidence="8">Cytoplasm</location>
        <location evidence="8">Cytoskeleton</location>
        <location evidence="8">Spindle pole</location>
    </subcellularLocation>
    <subcellularLocation>
        <location evidence="8">Cytoplasm</location>
        <location evidence="8">Cytoskeleton</location>
        <location evidence="8">Spindle</location>
    </subcellularLocation>
    <text evidence="8">Predominantly cytoplasmic. Also localized to the interphase centrosome and the mitotic spindle poles. Enhanced recruitment to the mitotic spindle poles requires microtubules and interaction with KATNB1.</text>
</comment>
<comment type="activity regulation">
    <text evidence="8">ATPase activity is stimulated by microtubules, which promote homooligomerization. ATP-dependent microtubule severing is stimulated by interaction with KATNB1.</text>
</comment>
<dbReference type="GO" id="GO:0051013">
    <property type="term" value="P:microtubule severing"/>
    <property type="evidence" value="ECO:0007669"/>
    <property type="project" value="UniProtKB-UniRule"/>
</dbReference>
<dbReference type="Gene3D" id="3.40.50.300">
    <property type="entry name" value="P-loop containing nucleotide triphosphate hydrolases"/>
    <property type="match status" value="1"/>
</dbReference>
<keyword evidence="8" id="KW-0498">Mitosis</keyword>
<evidence type="ECO:0000256" key="4">
    <source>
        <dbReference type="ARBA" id="ARBA00022741"/>
    </source>
</evidence>
<dbReference type="SMART" id="SM00382">
    <property type="entry name" value="AAA"/>
    <property type="match status" value="1"/>
</dbReference>
<proteinExistence type="inferred from homology"/>